<evidence type="ECO:0000313" key="2">
    <source>
        <dbReference type="Proteomes" id="UP000275232"/>
    </source>
</evidence>
<reference evidence="1 2" key="1">
    <citation type="submission" date="2018-11" db="EMBL/GenBank/DDBJ databases">
        <title>Erythrobacter spongiae sp. nov., isolated from a marine sponge.</title>
        <authorList>
            <person name="Zhuang L."/>
            <person name="Luo L."/>
        </authorList>
    </citation>
    <scope>NUCLEOTIDE SEQUENCE [LARGE SCALE GENOMIC DNA]</scope>
    <source>
        <strain evidence="1 2">HN-E23</strain>
    </source>
</reference>
<accession>A0A3N5CUZ1</accession>
<keyword evidence="2" id="KW-1185">Reference proteome</keyword>
<protein>
    <submittedName>
        <fullName evidence="1">Uncharacterized protein</fullName>
    </submittedName>
</protein>
<dbReference type="RefSeq" id="WP_123881296.1">
    <property type="nucleotide sequence ID" value="NZ_RPFZ01000001.1"/>
</dbReference>
<dbReference type="AlphaFoldDB" id="A0A3N5CUZ1"/>
<sequence>MKLKAIFYVAVTVGVAAYVYQTYVGPDQIAAAQSRVAAELKDPSSAQFRNVEQVGDRVCGEVNARNSFGGYAGFQQFYVKGDEVLLATTGNDPDAMLQRARVSSRCIEHLMPDADPEATAALAN</sequence>
<comment type="caution">
    <text evidence="1">The sequence shown here is derived from an EMBL/GenBank/DDBJ whole genome shotgun (WGS) entry which is preliminary data.</text>
</comment>
<evidence type="ECO:0000313" key="1">
    <source>
        <dbReference type="EMBL" id="RPF72156.1"/>
    </source>
</evidence>
<organism evidence="1 2">
    <name type="scientific">Aurantiacibacter spongiae</name>
    <dbReference type="NCBI Taxonomy" id="2488860"/>
    <lineage>
        <taxon>Bacteria</taxon>
        <taxon>Pseudomonadati</taxon>
        <taxon>Pseudomonadota</taxon>
        <taxon>Alphaproteobacteria</taxon>
        <taxon>Sphingomonadales</taxon>
        <taxon>Erythrobacteraceae</taxon>
        <taxon>Aurantiacibacter</taxon>
    </lineage>
</organism>
<dbReference type="Proteomes" id="UP000275232">
    <property type="component" value="Unassembled WGS sequence"/>
</dbReference>
<proteinExistence type="predicted"/>
<dbReference type="OrthoDB" id="7433579at2"/>
<dbReference type="EMBL" id="RPFZ01000001">
    <property type="protein sequence ID" value="RPF72156.1"/>
    <property type="molecule type" value="Genomic_DNA"/>
</dbReference>
<name>A0A3N5CUZ1_9SPHN</name>
<gene>
    <name evidence="1" type="ORF">EG799_11385</name>
</gene>